<comment type="similarity">
    <text evidence="2">Belongs to the DNA repair enzymes AP/ExoA family.</text>
</comment>
<evidence type="ECO:0000256" key="1">
    <source>
        <dbReference type="ARBA" id="ARBA00000493"/>
    </source>
</evidence>
<keyword evidence="7 9" id="KW-0460">Magnesium</keyword>
<evidence type="ECO:0000313" key="12">
    <source>
        <dbReference type="Proteomes" id="UP000472270"/>
    </source>
</evidence>
<organism evidence="11 12">
    <name type="scientific">Sinocyclocheilus rhinocerous</name>
    <dbReference type="NCBI Taxonomy" id="307959"/>
    <lineage>
        <taxon>Eukaryota</taxon>
        <taxon>Metazoa</taxon>
        <taxon>Chordata</taxon>
        <taxon>Craniata</taxon>
        <taxon>Vertebrata</taxon>
        <taxon>Euteleostomi</taxon>
        <taxon>Actinopterygii</taxon>
        <taxon>Neopterygii</taxon>
        <taxon>Teleostei</taxon>
        <taxon>Ostariophysi</taxon>
        <taxon>Cypriniformes</taxon>
        <taxon>Cyprinidae</taxon>
        <taxon>Cyprininae</taxon>
        <taxon>Sinocyclocheilus</taxon>
    </lineage>
</organism>
<accession>A0A673LGA2</accession>
<feature type="binding site" evidence="9">
    <location>
        <position position="40"/>
    </location>
    <ligand>
        <name>Mg(2+)</name>
        <dbReference type="ChEBI" id="CHEBI:18420"/>
        <label>1</label>
    </ligand>
</feature>
<comment type="catalytic activity">
    <reaction evidence="1">
        <text>Exonucleolytic cleavage in the 3'- to 5'-direction to yield nucleoside 5'-phosphates.</text>
        <dbReference type="EC" id="3.1.11.2"/>
    </reaction>
</comment>
<dbReference type="EC" id="3.1.11.2" evidence="3"/>
<keyword evidence="4 9" id="KW-0479">Metal-binding</keyword>
<evidence type="ECO:0000256" key="8">
    <source>
        <dbReference type="ARBA" id="ARBA00023204"/>
    </source>
</evidence>
<sequence>MESSKEQTLCFVSWNISGQKNPNIYHFSNELKAEIFFLQETYIGPESDLPLEKPKGWQSFFTVYDSKSKGVAILIKDSVPFKYLCHDEDYSGGYLVLFCHLHGELFTLVNVYNHNDDKEMLNRLQEYLREAAEGVLVVGGDFNIVLDLSCDRTSKADTVKHKTLWGPFKKFTASLNLMDTWAYSTSTQQSRHSHIVKMTVILD</sequence>
<dbReference type="PANTHER" id="PTHR22748:SF6">
    <property type="entry name" value="DNA-(APURINIC OR APYRIMIDINIC SITE) ENDONUCLEASE"/>
    <property type="match status" value="1"/>
</dbReference>
<dbReference type="AlphaFoldDB" id="A0A673LGA2"/>
<keyword evidence="12" id="KW-1185">Reference proteome</keyword>
<feature type="binding site" evidence="9">
    <location>
        <position position="15"/>
    </location>
    <ligand>
        <name>Mg(2+)</name>
        <dbReference type="ChEBI" id="CHEBI:18420"/>
        <label>1</label>
    </ligand>
</feature>
<dbReference type="PANTHER" id="PTHR22748">
    <property type="entry name" value="AP ENDONUCLEASE"/>
    <property type="match status" value="1"/>
</dbReference>
<evidence type="ECO:0000256" key="4">
    <source>
        <dbReference type="ARBA" id="ARBA00022723"/>
    </source>
</evidence>
<dbReference type="Ensembl" id="ENSSRHT00000080244.1">
    <property type="protein sequence ID" value="ENSSRHP00000078123.1"/>
    <property type="gene ID" value="ENSSRHG00000038756.1"/>
</dbReference>
<dbReference type="SUPFAM" id="SSF56219">
    <property type="entry name" value="DNase I-like"/>
    <property type="match status" value="1"/>
</dbReference>
<dbReference type="InterPro" id="IPR036691">
    <property type="entry name" value="Endo/exonu/phosph_ase_sf"/>
</dbReference>
<evidence type="ECO:0000256" key="7">
    <source>
        <dbReference type="ARBA" id="ARBA00022842"/>
    </source>
</evidence>
<keyword evidence="8" id="KW-0234">DNA repair</keyword>
<evidence type="ECO:0000313" key="11">
    <source>
        <dbReference type="Ensembl" id="ENSSRHP00000078123.1"/>
    </source>
</evidence>
<dbReference type="GO" id="GO:0008311">
    <property type="term" value="F:double-stranded DNA 3'-5' DNA exonuclease activity"/>
    <property type="evidence" value="ECO:0007669"/>
    <property type="project" value="UniProtKB-EC"/>
</dbReference>
<evidence type="ECO:0000256" key="3">
    <source>
        <dbReference type="ARBA" id="ARBA00012115"/>
    </source>
</evidence>
<dbReference type="InterPro" id="IPR005135">
    <property type="entry name" value="Endo/exonuclease/phosphatase"/>
</dbReference>
<dbReference type="GO" id="GO:0003906">
    <property type="term" value="F:DNA-(apurinic or apyrimidinic site) endonuclease activity"/>
    <property type="evidence" value="ECO:0007669"/>
    <property type="project" value="TreeGrafter"/>
</dbReference>
<dbReference type="GO" id="GO:0008081">
    <property type="term" value="F:phosphoric diester hydrolase activity"/>
    <property type="evidence" value="ECO:0007669"/>
    <property type="project" value="TreeGrafter"/>
</dbReference>
<reference evidence="11" key="1">
    <citation type="submission" date="2025-08" db="UniProtKB">
        <authorList>
            <consortium name="Ensembl"/>
        </authorList>
    </citation>
    <scope>IDENTIFICATION</scope>
</reference>
<dbReference type="GO" id="GO:0005634">
    <property type="term" value="C:nucleus"/>
    <property type="evidence" value="ECO:0007669"/>
    <property type="project" value="TreeGrafter"/>
</dbReference>
<dbReference type="Pfam" id="PF03372">
    <property type="entry name" value="Exo_endo_phos"/>
    <property type="match status" value="1"/>
</dbReference>
<evidence type="ECO:0000256" key="6">
    <source>
        <dbReference type="ARBA" id="ARBA00022801"/>
    </source>
</evidence>
<dbReference type="GO" id="GO:0046872">
    <property type="term" value="F:metal ion binding"/>
    <property type="evidence" value="ECO:0007669"/>
    <property type="project" value="UniProtKB-KW"/>
</dbReference>
<keyword evidence="6" id="KW-0378">Hydrolase</keyword>
<name>A0A673LGA2_9TELE</name>
<evidence type="ECO:0000259" key="10">
    <source>
        <dbReference type="Pfam" id="PF03372"/>
    </source>
</evidence>
<dbReference type="GO" id="GO:0006284">
    <property type="term" value="P:base-excision repair"/>
    <property type="evidence" value="ECO:0007669"/>
    <property type="project" value="TreeGrafter"/>
</dbReference>
<evidence type="ECO:0000256" key="5">
    <source>
        <dbReference type="ARBA" id="ARBA00022763"/>
    </source>
</evidence>
<reference evidence="11" key="2">
    <citation type="submission" date="2025-09" db="UniProtKB">
        <authorList>
            <consortium name="Ensembl"/>
        </authorList>
    </citation>
    <scope>IDENTIFICATION</scope>
</reference>
<evidence type="ECO:0000256" key="2">
    <source>
        <dbReference type="ARBA" id="ARBA00007092"/>
    </source>
</evidence>
<proteinExistence type="inferred from homology"/>
<protein>
    <recommendedName>
        <fullName evidence="3">exodeoxyribonuclease III</fullName>
        <ecNumber evidence="3">3.1.11.2</ecNumber>
    </recommendedName>
</protein>
<dbReference type="Gene3D" id="3.60.10.10">
    <property type="entry name" value="Endonuclease/exonuclease/phosphatase"/>
    <property type="match status" value="1"/>
</dbReference>
<feature type="domain" description="Endonuclease/exonuclease/phosphatase" evidence="10">
    <location>
        <begin position="12"/>
        <end position="147"/>
    </location>
</feature>
<keyword evidence="5" id="KW-0227">DNA damage</keyword>
<keyword evidence="9" id="KW-0464">Manganese</keyword>
<dbReference type="Proteomes" id="UP000472270">
    <property type="component" value="Unassembled WGS sequence"/>
</dbReference>
<evidence type="ECO:0000256" key="9">
    <source>
        <dbReference type="PIRSR" id="PIRSR604808-2"/>
    </source>
</evidence>
<comment type="cofactor">
    <cofactor evidence="9">
        <name>Mg(2+)</name>
        <dbReference type="ChEBI" id="CHEBI:18420"/>
    </cofactor>
    <cofactor evidence="9">
        <name>Mn(2+)</name>
        <dbReference type="ChEBI" id="CHEBI:29035"/>
    </cofactor>
    <text evidence="9">Probably binds two magnesium or manganese ions per subunit.</text>
</comment>
<dbReference type="InterPro" id="IPR004808">
    <property type="entry name" value="AP_endonuc_1"/>
</dbReference>